<reference evidence="1" key="1">
    <citation type="submission" date="2016-04" db="EMBL/GenBank/DDBJ databases">
        <title>Fast-growing isolate from the root nodules of Vavilovia formosa.</title>
        <authorList>
            <person name="Kimeklis A."/>
            <person name="Safronova V."/>
            <person name="Belimov A."/>
            <person name="Andronov E."/>
        </authorList>
    </citation>
    <scope>NUCLEOTIDE SEQUENCE [LARGE SCALE GENOMIC DNA]</scope>
    <source>
        <strain evidence="1">Vaf-46</strain>
    </source>
</reference>
<proteinExistence type="predicted"/>
<name>A0A179BXI8_RHILE</name>
<organism evidence="1">
    <name type="scientific">Rhizobium leguminosarum</name>
    <dbReference type="NCBI Taxonomy" id="384"/>
    <lineage>
        <taxon>Bacteria</taxon>
        <taxon>Pseudomonadati</taxon>
        <taxon>Pseudomonadota</taxon>
        <taxon>Alphaproteobacteria</taxon>
        <taxon>Hyphomicrobiales</taxon>
        <taxon>Rhizobiaceae</taxon>
        <taxon>Rhizobium/Agrobacterium group</taxon>
        <taxon>Rhizobium</taxon>
    </lineage>
</organism>
<protein>
    <submittedName>
        <fullName evidence="1">Uncharacterized protein</fullName>
    </submittedName>
</protein>
<sequence length="145" mass="16220">MKIEIRSVKLFHDDDGQRPFRKLAFAEVTLPEISMQIRDVTLTWSEAEGYIAVAPFAETRSKARAVTWHHQSDFGKALAQAIVKAWRGIGGVNPSEPLPVKPQPIERRVFPASFTVHDEASDAEAVEGLARTLSVEQEEVRRVLS</sequence>
<dbReference type="AlphaFoldDB" id="A0A179BXI8"/>
<gene>
    <name evidence="1" type="ORF">A4U53_14460</name>
</gene>
<comment type="caution">
    <text evidence="1">The sequence shown here is derived from an EMBL/GenBank/DDBJ whole genome shotgun (WGS) entry which is preliminary data.</text>
</comment>
<accession>A0A179BXI8</accession>
<dbReference type="EMBL" id="LWBS01000055">
    <property type="protein sequence ID" value="OAP96356.1"/>
    <property type="molecule type" value="Genomic_DNA"/>
</dbReference>
<evidence type="ECO:0000313" key="1">
    <source>
        <dbReference type="EMBL" id="OAP96356.1"/>
    </source>
</evidence>